<keyword evidence="2" id="KW-0812">Transmembrane</keyword>
<feature type="transmembrane region" description="Helical" evidence="2">
    <location>
        <begin position="246"/>
        <end position="272"/>
    </location>
</feature>
<feature type="transmembrane region" description="Helical" evidence="2">
    <location>
        <begin position="20"/>
        <end position="44"/>
    </location>
</feature>
<feature type="transmembrane region" description="Helical" evidence="2">
    <location>
        <begin position="118"/>
        <end position="142"/>
    </location>
</feature>
<feature type="compositionally biased region" description="Low complexity" evidence="1">
    <location>
        <begin position="345"/>
        <end position="377"/>
    </location>
</feature>
<evidence type="ECO:0000313" key="3">
    <source>
        <dbReference type="EMBL" id="KAK0708571.1"/>
    </source>
</evidence>
<gene>
    <name evidence="3" type="ORF">B0H67DRAFT_590614</name>
</gene>
<feature type="transmembrane region" description="Helical" evidence="2">
    <location>
        <begin position="284"/>
        <end position="306"/>
    </location>
</feature>
<evidence type="ECO:0000313" key="4">
    <source>
        <dbReference type="Proteomes" id="UP001172102"/>
    </source>
</evidence>
<evidence type="ECO:0000256" key="1">
    <source>
        <dbReference type="SAM" id="MobiDB-lite"/>
    </source>
</evidence>
<dbReference type="AlphaFoldDB" id="A0AA40A3G3"/>
<reference evidence="3" key="1">
    <citation type="submission" date="2023-06" db="EMBL/GenBank/DDBJ databases">
        <title>Genome-scale phylogeny and comparative genomics of the fungal order Sordariales.</title>
        <authorList>
            <consortium name="Lawrence Berkeley National Laboratory"/>
            <person name="Hensen N."/>
            <person name="Bonometti L."/>
            <person name="Westerberg I."/>
            <person name="Brannstrom I.O."/>
            <person name="Guillou S."/>
            <person name="Cros-Aarteil S."/>
            <person name="Calhoun S."/>
            <person name="Haridas S."/>
            <person name="Kuo A."/>
            <person name="Mondo S."/>
            <person name="Pangilinan J."/>
            <person name="Riley R."/>
            <person name="Labutti K."/>
            <person name="Andreopoulos B."/>
            <person name="Lipzen A."/>
            <person name="Chen C."/>
            <person name="Yanf M."/>
            <person name="Daum C."/>
            <person name="Ng V."/>
            <person name="Clum A."/>
            <person name="Steindorff A."/>
            <person name="Ohm R."/>
            <person name="Martin F."/>
            <person name="Silar P."/>
            <person name="Natvig D."/>
            <person name="Lalanne C."/>
            <person name="Gautier V."/>
            <person name="Ament-Velasquez S.L."/>
            <person name="Kruys A."/>
            <person name="Hutchinson M.I."/>
            <person name="Powell A.J."/>
            <person name="Barry K."/>
            <person name="Miller A.N."/>
            <person name="Grigoriev I.V."/>
            <person name="Debuchy R."/>
            <person name="Gladieux P."/>
            <person name="Thoren M.H."/>
            <person name="Johannesson H."/>
        </authorList>
    </citation>
    <scope>NUCLEOTIDE SEQUENCE</scope>
    <source>
        <strain evidence="3">SMH4607-1</strain>
    </source>
</reference>
<feature type="compositionally biased region" description="Polar residues" evidence="1">
    <location>
        <begin position="383"/>
        <end position="399"/>
    </location>
</feature>
<organism evidence="3 4">
    <name type="scientific">Lasiosphaeris hirsuta</name>
    <dbReference type="NCBI Taxonomy" id="260670"/>
    <lineage>
        <taxon>Eukaryota</taxon>
        <taxon>Fungi</taxon>
        <taxon>Dikarya</taxon>
        <taxon>Ascomycota</taxon>
        <taxon>Pezizomycotina</taxon>
        <taxon>Sordariomycetes</taxon>
        <taxon>Sordariomycetidae</taxon>
        <taxon>Sordariales</taxon>
        <taxon>Lasiosphaeriaceae</taxon>
        <taxon>Lasiosphaeris</taxon>
    </lineage>
</organism>
<feature type="transmembrane region" description="Helical" evidence="2">
    <location>
        <begin position="216"/>
        <end position="234"/>
    </location>
</feature>
<sequence>MSDIDPNDIPDENTYAHYTVGAIVIYGIFITPLFILWCISLCIARRKGDPARVGIAWIKAVYPFWILCLVLHTISFSLRLWTYLVEYDSGIFSSRSDFTTISQAIAQASDRFDDVAKLFNYLATILLLITFFELGNGFQLCLSGGTPPTPHKSVRYAVLSFALIVLTLAIAYLGIGEQFYTTYYDYLAVDGVDSAIEAKLANEANTSNRLGAAVDILLWIASLPAIGYASLVVHKTKTHPLLRNPAILLLTSTTLASLRLLCLMVITAQYFLGTVFIPPYVTLTVGPLFDSVCTFVELVLLFTLAVRKQKGLWSAQPPQWAAPPVWLPSMGVPPPPGQPGMVWHGQPGYQQQPQPQPYYYYPPQQQMGGYPQPQQGGVYSHQVPLSQQAPRELESQQGVSELKASDT</sequence>
<feature type="transmembrane region" description="Helical" evidence="2">
    <location>
        <begin position="56"/>
        <end position="78"/>
    </location>
</feature>
<dbReference type="EMBL" id="JAUKUA010000006">
    <property type="protein sequence ID" value="KAK0708571.1"/>
    <property type="molecule type" value="Genomic_DNA"/>
</dbReference>
<comment type="caution">
    <text evidence="3">The sequence shown here is derived from an EMBL/GenBank/DDBJ whole genome shotgun (WGS) entry which is preliminary data.</text>
</comment>
<dbReference type="Proteomes" id="UP001172102">
    <property type="component" value="Unassembled WGS sequence"/>
</dbReference>
<feature type="region of interest" description="Disordered" evidence="1">
    <location>
        <begin position="345"/>
        <end position="407"/>
    </location>
</feature>
<name>A0AA40A3G3_9PEZI</name>
<proteinExistence type="predicted"/>
<feature type="transmembrane region" description="Helical" evidence="2">
    <location>
        <begin position="154"/>
        <end position="175"/>
    </location>
</feature>
<evidence type="ECO:0000256" key="2">
    <source>
        <dbReference type="SAM" id="Phobius"/>
    </source>
</evidence>
<keyword evidence="2" id="KW-1133">Transmembrane helix</keyword>
<keyword evidence="4" id="KW-1185">Reference proteome</keyword>
<accession>A0AA40A3G3</accession>
<protein>
    <submittedName>
        <fullName evidence="3">Uncharacterized protein</fullName>
    </submittedName>
</protein>
<keyword evidence="2" id="KW-0472">Membrane</keyword>